<feature type="transmembrane region" description="Helical" evidence="1">
    <location>
        <begin position="29"/>
        <end position="49"/>
    </location>
</feature>
<dbReference type="Pfam" id="PF14316">
    <property type="entry name" value="DUF4381"/>
    <property type="match status" value="1"/>
</dbReference>
<sequence length="146" mass="16898">MLEKGFSVPELLQPELPPSISWFPLPPGWYLLGGMLLISLLVWLLFRLARWRRNQWRRQAMAALSRENSADGWLALIKRVLLIHQPRSAVSRSLTAQQLLQQIDIDADLRVALAEKYCQPDNQLDAGTNARLQDQLKDWLERLPYV</sequence>
<dbReference type="EMBL" id="LR134117">
    <property type="protein sequence ID" value="VDZ64444.1"/>
    <property type="molecule type" value="Genomic_DNA"/>
</dbReference>
<accession>A0A3S4DR97</accession>
<gene>
    <name evidence="2" type="ORF">NCTC11214_04977</name>
</gene>
<name>A0A3S4DR97_SEROD</name>
<protein>
    <recommendedName>
        <fullName evidence="4">DUF4381 domain-containing protein</fullName>
    </recommendedName>
</protein>
<evidence type="ECO:0008006" key="4">
    <source>
        <dbReference type="Google" id="ProtNLM"/>
    </source>
</evidence>
<evidence type="ECO:0000256" key="1">
    <source>
        <dbReference type="SAM" id="Phobius"/>
    </source>
</evidence>
<dbReference type="AlphaFoldDB" id="A0A3S4DR97"/>
<dbReference type="Proteomes" id="UP000281391">
    <property type="component" value="Chromosome"/>
</dbReference>
<keyword evidence="1" id="KW-0812">Transmembrane</keyword>
<dbReference type="InterPro" id="IPR025489">
    <property type="entry name" value="DUF4381"/>
</dbReference>
<keyword evidence="1" id="KW-1133">Transmembrane helix</keyword>
<proteinExistence type="predicted"/>
<evidence type="ECO:0000313" key="3">
    <source>
        <dbReference type="Proteomes" id="UP000281391"/>
    </source>
</evidence>
<reference evidence="2 3" key="1">
    <citation type="submission" date="2018-12" db="EMBL/GenBank/DDBJ databases">
        <authorList>
            <consortium name="Pathogen Informatics"/>
        </authorList>
    </citation>
    <scope>NUCLEOTIDE SEQUENCE [LARGE SCALE GENOMIC DNA]</scope>
    <source>
        <strain evidence="2 3">NCTC11214</strain>
    </source>
</reference>
<dbReference type="RefSeq" id="WP_004964423.1">
    <property type="nucleotide sequence ID" value="NZ_JAEKCK010000001.1"/>
</dbReference>
<evidence type="ECO:0000313" key="2">
    <source>
        <dbReference type="EMBL" id="VDZ64444.1"/>
    </source>
</evidence>
<dbReference type="KEGG" id="sof:NCTC11214_04977"/>
<keyword evidence="1" id="KW-0472">Membrane</keyword>
<organism evidence="2 3">
    <name type="scientific">Serratia odorifera</name>
    <dbReference type="NCBI Taxonomy" id="618"/>
    <lineage>
        <taxon>Bacteria</taxon>
        <taxon>Pseudomonadati</taxon>
        <taxon>Pseudomonadota</taxon>
        <taxon>Gammaproteobacteria</taxon>
        <taxon>Enterobacterales</taxon>
        <taxon>Yersiniaceae</taxon>
        <taxon>Serratia</taxon>
    </lineage>
</organism>